<evidence type="ECO:0008006" key="8">
    <source>
        <dbReference type="Google" id="ProtNLM"/>
    </source>
</evidence>
<accession>X1UCV4</accession>
<dbReference type="Pfam" id="PF16320">
    <property type="entry name" value="Ribosomal_L12_N"/>
    <property type="match status" value="1"/>
</dbReference>
<dbReference type="AlphaFoldDB" id="X1UCV4"/>
<comment type="caution">
    <text evidence="7">The sequence shown here is derived from an EMBL/GenBank/DDBJ whole genome shotgun (WGS) entry which is preliminary data.</text>
</comment>
<protein>
    <recommendedName>
        <fullName evidence="8">Ribosomal protein L7/L12 C-terminal domain-containing protein</fullName>
    </recommendedName>
</protein>
<dbReference type="InterPro" id="IPR013823">
    <property type="entry name" value="Ribosomal_bL12_C"/>
</dbReference>
<reference evidence="7" key="1">
    <citation type="journal article" date="2014" name="Front. Microbiol.">
        <title>High frequency of phylogenetically diverse reductive dehalogenase-homologous genes in deep subseafloor sedimentary metagenomes.</title>
        <authorList>
            <person name="Kawai M."/>
            <person name="Futagami T."/>
            <person name="Toyoda A."/>
            <person name="Takaki Y."/>
            <person name="Nishi S."/>
            <person name="Hori S."/>
            <person name="Arai W."/>
            <person name="Tsubouchi T."/>
            <person name="Morono Y."/>
            <person name="Uchiyama I."/>
            <person name="Ito T."/>
            <person name="Fujiyama A."/>
            <person name="Inagaki F."/>
            <person name="Takami H."/>
        </authorList>
    </citation>
    <scope>NUCLEOTIDE SEQUENCE</scope>
    <source>
        <strain evidence="7">Expedition CK06-06</strain>
    </source>
</reference>
<evidence type="ECO:0000259" key="5">
    <source>
        <dbReference type="Pfam" id="PF00542"/>
    </source>
</evidence>
<dbReference type="PANTHER" id="PTHR45987:SF4">
    <property type="entry name" value="LARGE RIBOSOMAL SUBUNIT PROTEIN BL12M"/>
    <property type="match status" value="1"/>
</dbReference>
<dbReference type="InterPro" id="IPR036235">
    <property type="entry name" value="Ribosomal_bL12_oligo_N_sf"/>
</dbReference>
<dbReference type="GO" id="GO:0022625">
    <property type="term" value="C:cytosolic large ribosomal subunit"/>
    <property type="evidence" value="ECO:0007669"/>
    <property type="project" value="TreeGrafter"/>
</dbReference>
<dbReference type="InterPro" id="IPR008932">
    <property type="entry name" value="Ribosomal_bL12_oligo"/>
</dbReference>
<evidence type="ECO:0000256" key="4">
    <source>
        <dbReference type="SAM" id="MobiDB-lite"/>
    </source>
</evidence>
<keyword evidence="2" id="KW-0689">Ribosomal protein</keyword>
<dbReference type="FunFam" id="3.30.1390.10:FF:000001">
    <property type="entry name" value="50S ribosomal protein L7/L12"/>
    <property type="match status" value="1"/>
</dbReference>
<feature type="domain" description="Large ribosomal subunit protein bL12 C-terminal" evidence="5">
    <location>
        <begin position="107"/>
        <end position="173"/>
    </location>
</feature>
<dbReference type="Gene3D" id="1.20.5.710">
    <property type="entry name" value="Single helix bin"/>
    <property type="match status" value="1"/>
</dbReference>
<organism evidence="7">
    <name type="scientific">marine sediment metagenome</name>
    <dbReference type="NCBI Taxonomy" id="412755"/>
    <lineage>
        <taxon>unclassified sequences</taxon>
        <taxon>metagenomes</taxon>
        <taxon>ecological metagenomes</taxon>
    </lineage>
</organism>
<evidence type="ECO:0000256" key="3">
    <source>
        <dbReference type="ARBA" id="ARBA00023274"/>
    </source>
</evidence>
<dbReference type="PANTHER" id="PTHR45987">
    <property type="entry name" value="39S RIBOSOMAL PROTEIN L12"/>
    <property type="match status" value="1"/>
</dbReference>
<dbReference type="Gene3D" id="3.30.1390.10">
    <property type="match status" value="1"/>
</dbReference>
<dbReference type="InterPro" id="IPR014719">
    <property type="entry name" value="Ribosomal_bL12_C/ClpS-like"/>
</dbReference>
<evidence type="ECO:0000259" key="6">
    <source>
        <dbReference type="Pfam" id="PF16320"/>
    </source>
</evidence>
<feature type="region of interest" description="Disordered" evidence="4">
    <location>
        <begin position="1"/>
        <end position="32"/>
    </location>
</feature>
<dbReference type="SUPFAM" id="SSF48300">
    <property type="entry name" value="Ribosomal protein L7/12, oligomerisation (N-terminal) domain"/>
    <property type="match status" value="1"/>
</dbReference>
<proteinExistence type="inferred from homology"/>
<dbReference type="CDD" id="cd00387">
    <property type="entry name" value="Ribosomal_L7_L12"/>
    <property type="match status" value="1"/>
</dbReference>
<dbReference type="InterPro" id="IPR000206">
    <property type="entry name" value="Ribosomal_bL12"/>
</dbReference>
<dbReference type="GO" id="GO:0003729">
    <property type="term" value="F:mRNA binding"/>
    <property type="evidence" value="ECO:0007669"/>
    <property type="project" value="TreeGrafter"/>
</dbReference>
<dbReference type="HAMAP" id="MF_00368">
    <property type="entry name" value="Ribosomal_bL12"/>
    <property type="match status" value="1"/>
</dbReference>
<dbReference type="EMBL" id="BARW01028715">
    <property type="protein sequence ID" value="GAJ15334.1"/>
    <property type="molecule type" value="Genomic_DNA"/>
</dbReference>
<dbReference type="GO" id="GO:0006412">
    <property type="term" value="P:translation"/>
    <property type="evidence" value="ECO:0007669"/>
    <property type="project" value="InterPro"/>
</dbReference>
<sequence length="173" mass="18347">MAEKEAKIEQSTAEEAVKKKSPAKRAVKKPKAVKAATIEEPRAKVAKKATTIDEIMTTVKNMTVLELSELIKALEAEFGVSAAAPMVAATAAPTEAAATAAEEKTEFNVILNNFGANKISVIKAVWELTSLGLKESKDLVESAPKAVREGVNKDEATTIQQKLEAAGATVEIK</sequence>
<feature type="domain" description="Large ribosomal subunit protein bL12 oligomerization" evidence="6">
    <location>
        <begin position="51"/>
        <end position="98"/>
    </location>
</feature>
<evidence type="ECO:0000256" key="2">
    <source>
        <dbReference type="ARBA" id="ARBA00022980"/>
    </source>
</evidence>
<dbReference type="SUPFAM" id="SSF54736">
    <property type="entry name" value="ClpS-like"/>
    <property type="match status" value="1"/>
</dbReference>
<evidence type="ECO:0000256" key="1">
    <source>
        <dbReference type="ARBA" id="ARBA00007197"/>
    </source>
</evidence>
<evidence type="ECO:0000313" key="7">
    <source>
        <dbReference type="EMBL" id="GAJ15334.1"/>
    </source>
</evidence>
<comment type="similarity">
    <text evidence="1">Belongs to the bacterial ribosomal protein bL12 family.</text>
</comment>
<keyword evidence="3" id="KW-0687">Ribonucleoprotein</keyword>
<dbReference type="Pfam" id="PF00542">
    <property type="entry name" value="Ribosomal_L12"/>
    <property type="match status" value="1"/>
</dbReference>
<gene>
    <name evidence="7" type="ORF">S12H4_46303</name>
</gene>
<dbReference type="NCBIfam" id="TIGR00855">
    <property type="entry name" value="L12"/>
    <property type="match status" value="1"/>
</dbReference>
<feature type="compositionally biased region" description="Basic residues" evidence="4">
    <location>
        <begin position="19"/>
        <end position="32"/>
    </location>
</feature>
<dbReference type="GO" id="GO:0003735">
    <property type="term" value="F:structural constituent of ribosome"/>
    <property type="evidence" value="ECO:0007669"/>
    <property type="project" value="InterPro"/>
</dbReference>
<name>X1UCV4_9ZZZZ</name>